<gene>
    <name evidence="2" type="ORF">O6P43_008863</name>
</gene>
<dbReference type="PANTHER" id="PTHR47940">
    <property type="entry name" value="OS12G0283900 PROTEIN"/>
    <property type="match status" value="1"/>
</dbReference>
<accession>A0AAD7PWT3</accession>
<reference evidence="2" key="1">
    <citation type="journal article" date="2023" name="Science">
        <title>Elucidation of the pathway for biosynthesis of saponin adjuvants from the soapbark tree.</title>
        <authorList>
            <person name="Reed J."/>
            <person name="Orme A."/>
            <person name="El-Demerdash A."/>
            <person name="Owen C."/>
            <person name="Martin L.B.B."/>
            <person name="Misra R.C."/>
            <person name="Kikuchi S."/>
            <person name="Rejzek M."/>
            <person name="Martin A.C."/>
            <person name="Harkess A."/>
            <person name="Leebens-Mack J."/>
            <person name="Louveau T."/>
            <person name="Stephenson M.J."/>
            <person name="Osbourn A."/>
        </authorList>
    </citation>
    <scope>NUCLEOTIDE SEQUENCE</scope>
    <source>
        <strain evidence="2">S10</strain>
    </source>
</reference>
<dbReference type="AlphaFoldDB" id="A0AAD7PWT3"/>
<keyword evidence="1" id="KW-0677">Repeat</keyword>
<name>A0AAD7PWT3_QUISA</name>
<organism evidence="2 3">
    <name type="scientific">Quillaja saponaria</name>
    <name type="common">Soap bark tree</name>
    <dbReference type="NCBI Taxonomy" id="32244"/>
    <lineage>
        <taxon>Eukaryota</taxon>
        <taxon>Viridiplantae</taxon>
        <taxon>Streptophyta</taxon>
        <taxon>Embryophyta</taxon>
        <taxon>Tracheophyta</taxon>
        <taxon>Spermatophyta</taxon>
        <taxon>Magnoliopsida</taxon>
        <taxon>eudicotyledons</taxon>
        <taxon>Gunneridae</taxon>
        <taxon>Pentapetalae</taxon>
        <taxon>rosids</taxon>
        <taxon>fabids</taxon>
        <taxon>Fabales</taxon>
        <taxon>Quillajaceae</taxon>
        <taxon>Quillaja</taxon>
    </lineage>
</organism>
<comment type="caution">
    <text evidence="2">The sequence shown here is derived from an EMBL/GenBank/DDBJ whole genome shotgun (WGS) entry which is preliminary data.</text>
</comment>
<dbReference type="InterPro" id="IPR002885">
    <property type="entry name" value="PPR_rpt"/>
</dbReference>
<sequence>MSDMAREGITPNVVTYNTSMAIYLEQGEAAESLALLAYRRMEDGNGALNFFIEFRDKQNLSLVWACTCEEYYNVAIELYGKIRERYTEISLSVCNHVIWLMDKAKKWWAALEIYEDLLDKGPQPNKLSYELIISHFNVLLQLGKEEFGEGVSGCQTRAKEKGLKPGSREWNVVLVACSKASETTAVVQISKRMVEQGEKPTIISYGALLSALEKGKTL</sequence>
<protein>
    <submittedName>
        <fullName evidence="2">Pentatricopeptide repeat-containing protein</fullName>
    </submittedName>
</protein>
<dbReference type="InterPro" id="IPR053343">
    <property type="entry name" value="PSII_mRNA-binding_protein"/>
</dbReference>
<evidence type="ECO:0000313" key="2">
    <source>
        <dbReference type="EMBL" id="KAJ7970723.1"/>
    </source>
</evidence>
<dbReference type="Proteomes" id="UP001163823">
    <property type="component" value="Chromosome 4"/>
</dbReference>
<proteinExistence type="predicted"/>
<dbReference type="EMBL" id="JARAOO010000004">
    <property type="protein sequence ID" value="KAJ7970723.1"/>
    <property type="molecule type" value="Genomic_DNA"/>
</dbReference>
<dbReference type="Pfam" id="PF13812">
    <property type="entry name" value="PPR_3"/>
    <property type="match status" value="1"/>
</dbReference>
<dbReference type="Gene3D" id="1.25.40.10">
    <property type="entry name" value="Tetratricopeptide repeat domain"/>
    <property type="match status" value="1"/>
</dbReference>
<dbReference type="KEGG" id="qsa:O6P43_008863"/>
<dbReference type="PANTHER" id="PTHR47940:SF1">
    <property type="entry name" value="PROTEIN LOW PHOTOSYNTHETIC EFFICIENCY 1, CHLOROPLASTIC"/>
    <property type="match status" value="1"/>
</dbReference>
<evidence type="ECO:0000313" key="3">
    <source>
        <dbReference type="Proteomes" id="UP001163823"/>
    </source>
</evidence>
<evidence type="ECO:0000256" key="1">
    <source>
        <dbReference type="ARBA" id="ARBA00022737"/>
    </source>
</evidence>
<dbReference type="InterPro" id="IPR011990">
    <property type="entry name" value="TPR-like_helical_dom_sf"/>
</dbReference>
<keyword evidence="3" id="KW-1185">Reference proteome</keyword>